<evidence type="ECO:0000256" key="1">
    <source>
        <dbReference type="ARBA" id="ARBA00022723"/>
    </source>
</evidence>
<dbReference type="InterPro" id="IPR013785">
    <property type="entry name" value="Aldolase_TIM"/>
</dbReference>
<reference evidence="3" key="1">
    <citation type="submission" date="2022-06" db="EMBL/GenBank/DDBJ databases">
        <title>Whole genome shotgun sequencing (WGS) of Rathayibacter sp. ZW T2_19, isolated from stored onions (Allium cepa).</title>
        <authorList>
            <person name="Stoll D.A."/>
            <person name="Huch M."/>
        </authorList>
    </citation>
    <scope>NUCLEOTIDE SEQUENCE</scope>
    <source>
        <strain evidence="3">ZW T2_19</strain>
    </source>
</reference>
<keyword evidence="2" id="KW-0413">Isomerase</keyword>
<dbReference type="SUPFAM" id="SSF51366">
    <property type="entry name" value="Ribulose-phoshate binding barrel"/>
    <property type="match status" value="1"/>
</dbReference>
<proteinExistence type="predicted"/>
<sequence>MSGKVAHHLQNVDPAPNRGAGLRVLREDPWTELEAWIDVFGAGGIGGSLYSAAHDDRMAFAEALISRGAWVHVDIIIDADGSSVGVPVEALGELRSTYPDALIDVHAIVHADALGTLDIPLIVRARPQRICVSNDLVAATRQAIHQVDSPPNLWLALAPHDSPDLDDVQRLDIAGVLVMLIEPGTAQSADDALIEKVRSWAPHVRVGVDGGVTRPIADACFLAGADFAVSGRALLGQNITPLSPSLKEEDSA</sequence>
<protein>
    <recommendedName>
        <fullName evidence="5">Ribulose-phosphate 3-epimerase</fullName>
    </recommendedName>
</protein>
<comment type="caution">
    <text evidence="3">The sequence shown here is derived from an EMBL/GenBank/DDBJ whole genome shotgun (WGS) entry which is preliminary data.</text>
</comment>
<keyword evidence="4" id="KW-1185">Reference proteome</keyword>
<dbReference type="GO" id="GO:0046872">
    <property type="term" value="F:metal ion binding"/>
    <property type="evidence" value="ECO:0007669"/>
    <property type="project" value="UniProtKB-KW"/>
</dbReference>
<name>A0A9X2IRT6_9MICO</name>
<gene>
    <name evidence="3" type="ORF">NB037_02335</name>
</gene>
<dbReference type="Gene3D" id="3.20.20.70">
    <property type="entry name" value="Aldolase class I"/>
    <property type="match status" value="1"/>
</dbReference>
<organism evidence="3 4">
    <name type="scientific">Rathayibacter rubneri</name>
    <dbReference type="NCBI Taxonomy" id="2950106"/>
    <lineage>
        <taxon>Bacteria</taxon>
        <taxon>Bacillati</taxon>
        <taxon>Actinomycetota</taxon>
        <taxon>Actinomycetes</taxon>
        <taxon>Micrococcales</taxon>
        <taxon>Microbacteriaceae</taxon>
        <taxon>Rathayibacter</taxon>
    </lineage>
</organism>
<evidence type="ECO:0000256" key="2">
    <source>
        <dbReference type="ARBA" id="ARBA00023235"/>
    </source>
</evidence>
<dbReference type="InterPro" id="IPR000056">
    <property type="entry name" value="Ribul_P_3_epim-like"/>
</dbReference>
<evidence type="ECO:0008006" key="5">
    <source>
        <dbReference type="Google" id="ProtNLM"/>
    </source>
</evidence>
<dbReference type="GO" id="GO:0005975">
    <property type="term" value="P:carbohydrate metabolic process"/>
    <property type="evidence" value="ECO:0007669"/>
    <property type="project" value="InterPro"/>
</dbReference>
<dbReference type="AlphaFoldDB" id="A0A9X2IRT6"/>
<accession>A0A9X2IRT6</accession>
<dbReference type="RefSeq" id="WP_251943282.1">
    <property type="nucleotide sequence ID" value="NZ_JAMRYM010000003.1"/>
</dbReference>
<dbReference type="GO" id="GO:0016857">
    <property type="term" value="F:racemase and epimerase activity, acting on carbohydrates and derivatives"/>
    <property type="evidence" value="ECO:0007669"/>
    <property type="project" value="InterPro"/>
</dbReference>
<evidence type="ECO:0000313" key="4">
    <source>
        <dbReference type="Proteomes" id="UP001155240"/>
    </source>
</evidence>
<keyword evidence="1" id="KW-0479">Metal-binding</keyword>
<evidence type="ECO:0000313" key="3">
    <source>
        <dbReference type="EMBL" id="MCM6761247.1"/>
    </source>
</evidence>
<dbReference type="InterPro" id="IPR011060">
    <property type="entry name" value="RibuloseP-bd_barrel"/>
</dbReference>
<dbReference type="Proteomes" id="UP001155240">
    <property type="component" value="Unassembled WGS sequence"/>
</dbReference>
<dbReference type="Pfam" id="PF00834">
    <property type="entry name" value="Ribul_P_3_epim"/>
    <property type="match status" value="1"/>
</dbReference>
<dbReference type="EMBL" id="JAMRYM010000003">
    <property type="protein sequence ID" value="MCM6761247.1"/>
    <property type="molecule type" value="Genomic_DNA"/>
</dbReference>